<name>A0AAV1E7E5_OLDCO</name>
<evidence type="ECO:0000313" key="1">
    <source>
        <dbReference type="EMBL" id="CAI9115394.1"/>
    </source>
</evidence>
<dbReference type="Proteomes" id="UP001161247">
    <property type="component" value="Chromosome 8"/>
</dbReference>
<proteinExistence type="predicted"/>
<dbReference type="EMBL" id="OX459125">
    <property type="protein sequence ID" value="CAI9115394.1"/>
    <property type="molecule type" value="Genomic_DNA"/>
</dbReference>
<protein>
    <submittedName>
        <fullName evidence="1">OLC1v1016293C1</fullName>
    </submittedName>
</protein>
<accession>A0AAV1E7E5</accession>
<gene>
    <name evidence="1" type="ORF">OLC1_LOCUS21931</name>
</gene>
<reference evidence="1" key="1">
    <citation type="submission" date="2023-03" db="EMBL/GenBank/DDBJ databases">
        <authorList>
            <person name="Julca I."/>
        </authorList>
    </citation>
    <scope>NUCLEOTIDE SEQUENCE</scope>
</reference>
<dbReference type="AlphaFoldDB" id="A0AAV1E7E5"/>
<sequence length="101" mass="11274">MGRPCNHAFGCCSFFVTTKDQDAKRWGILTIHGDADRETTFFEVKDDNAGFNLTGFQFVNAIERVPPLFLSYANHYVAHIEMGHFPGLGLGGERARGHQTL</sequence>
<keyword evidence="2" id="KW-1185">Reference proteome</keyword>
<evidence type="ECO:0000313" key="2">
    <source>
        <dbReference type="Proteomes" id="UP001161247"/>
    </source>
</evidence>
<organism evidence="1 2">
    <name type="scientific">Oldenlandia corymbosa var. corymbosa</name>
    <dbReference type="NCBI Taxonomy" id="529605"/>
    <lineage>
        <taxon>Eukaryota</taxon>
        <taxon>Viridiplantae</taxon>
        <taxon>Streptophyta</taxon>
        <taxon>Embryophyta</taxon>
        <taxon>Tracheophyta</taxon>
        <taxon>Spermatophyta</taxon>
        <taxon>Magnoliopsida</taxon>
        <taxon>eudicotyledons</taxon>
        <taxon>Gunneridae</taxon>
        <taxon>Pentapetalae</taxon>
        <taxon>asterids</taxon>
        <taxon>lamiids</taxon>
        <taxon>Gentianales</taxon>
        <taxon>Rubiaceae</taxon>
        <taxon>Rubioideae</taxon>
        <taxon>Spermacoceae</taxon>
        <taxon>Hedyotis-Oldenlandia complex</taxon>
        <taxon>Oldenlandia</taxon>
    </lineage>
</organism>